<reference evidence="6" key="1">
    <citation type="journal article" date="2021" name="Open Biol.">
        <title>Shared evolutionary footprints suggest mitochondrial oxidative damage underlies multiple complex I losses in fungi.</title>
        <authorList>
            <person name="Schikora-Tamarit M.A."/>
            <person name="Marcet-Houben M."/>
            <person name="Nosek J."/>
            <person name="Gabaldon T."/>
        </authorList>
    </citation>
    <scope>NUCLEOTIDE SEQUENCE</scope>
    <source>
        <strain evidence="6">CBS2887</strain>
    </source>
</reference>
<dbReference type="SUPFAM" id="SSF47113">
    <property type="entry name" value="Histone-fold"/>
    <property type="match status" value="1"/>
</dbReference>
<dbReference type="GO" id="GO:0006281">
    <property type="term" value="P:DNA repair"/>
    <property type="evidence" value="ECO:0007669"/>
    <property type="project" value="UniProtKB-KW"/>
</dbReference>
<dbReference type="InterPro" id="IPR009072">
    <property type="entry name" value="Histone-fold"/>
</dbReference>
<dbReference type="Proteomes" id="UP000774326">
    <property type="component" value="Unassembled WGS sequence"/>
</dbReference>
<name>A0A9P8Q5E9_WICPI</name>
<feature type="compositionally biased region" description="Acidic residues" evidence="5">
    <location>
        <begin position="138"/>
        <end position="151"/>
    </location>
</feature>
<sequence>MKQLSNEDKQIAAQLKARLWYSISKILESELPNLQTDSTSNTSITANPLYVSSLVELAYNQLLNLGEDLERFARHAKRKTVTPEDMFLACRRNADLQGILADYWREMNQENVEEAGKDDKQTDEMPQVTGQETKNTDDNDDDDVFGDSEDDEEFIRLADRKIANR</sequence>
<dbReference type="EMBL" id="JAEUBG010003115">
    <property type="protein sequence ID" value="KAH3683460.1"/>
    <property type="molecule type" value="Genomic_DNA"/>
</dbReference>
<evidence type="ECO:0000256" key="4">
    <source>
        <dbReference type="ARBA" id="ARBA00023204"/>
    </source>
</evidence>
<dbReference type="GO" id="GO:0003677">
    <property type="term" value="F:DNA binding"/>
    <property type="evidence" value="ECO:0007669"/>
    <property type="project" value="UniProtKB-KW"/>
</dbReference>
<comment type="similarity">
    <text evidence="1">Belongs to the TAF9 family. CENP-S/MHF1 subfamily.</text>
</comment>
<dbReference type="PANTHER" id="PTHR22980">
    <property type="entry name" value="CORTISTATIN"/>
    <property type="match status" value="1"/>
</dbReference>
<dbReference type="InterPro" id="IPR029003">
    <property type="entry name" value="CENP-S/Mhf1"/>
</dbReference>
<evidence type="ECO:0000256" key="2">
    <source>
        <dbReference type="ARBA" id="ARBA00022763"/>
    </source>
</evidence>
<protein>
    <recommendedName>
        <fullName evidence="8">MHF histone-fold complex subunit 1</fullName>
    </recommendedName>
</protein>
<organism evidence="6 7">
    <name type="scientific">Wickerhamomyces pijperi</name>
    <name type="common">Yeast</name>
    <name type="synonym">Pichia pijperi</name>
    <dbReference type="NCBI Taxonomy" id="599730"/>
    <lineage>
        <taxon>Eukaryota</taxon>
        <taxon>Fungi</taxon>
        <taxon>Dikarya</taxon>
        <taxon>Ascomycota</taxon>
        <taxon>Saccharomycotina</taxon>
        <taxon>Saccharomycetes</taxon>
        <taxon>Phaffomycetales</taxon>
        <taxon>Wickerhamomycetaceae</taxon>
        <taxon>Wickerhamomyces</taxon>
    </lineage>
</organism>
<dbReference type="Pfam" id="PF15630">
    <property type="entry name" value="CENP-S"/>
    <property type="match status" value="1"/>
</dbReference>
<dbReference type="AlphaFoldDB" id="A0A9P8Q5E9"/>
<reference evidence="6" key="2">
    <citation type="submission" date="2021-01" db="EMBL/GenBank/DDBJ databases">
        <authorList>
            <person name="Schikora-Tamarit M.A."/>
        </authorList>
    </citation>
    <scope>NUCLEOTIDE SEQUENCE</scope>
    <source>
        <strain evidence="6">CBS2887</strain>
    </source>
</reference>
<dbReference type="GO" id="GO:0003682">
    <property type="term" value="F:chromatin binding"/>
    <property type="evidence" value="ECO:0007669"/>
    <property type="project" value="TreeGrafter"/>
</dbReference>
<keyword evidence="7" id="KW-1185">Reference proteome</keyword>
<dbReference type="Gene3D" id="1.10.20.10">
    <property type="entry name" value="Histone, subunit A"/>
    <property type="match status" value="1"/>
</dbReference>
<evidence type="ECO:0000256" key="1">
    <source>
        <dbReference type="ARBA" id="ARBA00006612"/>
    </source>
</evidence>
<feature type="compositionally biased region" description="Basic and acidic residues" evidence="5">
    <location>
        <begin position="112"/>
        <end position="123"/>
    </location>
</feature>
<evidence type="ECO:0000256" key="5">
    <source>
        <dbReference type="SAM" id="MobiDB-lite"/>
    </source>
</evidence>
<evidence type="ECO:0000313" key="6">
    <source>
        <dbReference type="EMBL" id="KAH3683460.1"/>
    </source>
</evidence>
<keyword evidence="4" id="KW-0234">DNA repair</keyword>
<dbReference type="GO" id="GO:0046982">
    <property type="term" value="F:protein heterodimerization activity"/>
    <property type="evidence" value="ECO:0007669"/>
    <property type="project" value="InterPro"/>
</dbReference>
<evidence type="ECO:0000313" key="7">
    <source>
        <dbReference type="Proteomes" id="UP000774326"/>
    </source>
</evidence>
<evidence type="ECO:0000256" key="3">
    <source>
        <dbReference type="ARBA" id="ARBA00023125"/>
    </source>
</evidence>
<dbReference type="GO" id="GO:0071821">
    <property type="term" value="C:FANCM-MHF complex"/>
    <property type="evidence" value="ECO:0007669"/>
    <property type="project" value="InterPro"/>
</dbReference>
<dbReference type="GO" id="GO:0000712">
    <property type="term" value="P:resolution of meiotic recombination intermediates"/>
    <property type="evidence" value="ECO:0007669"/>
    <property type="project" value="TreeGrafter"/>
</dbReference>
<evidence type="ECO:0008006" key="8">
    <source>
        <dbReference type="Google" id="ProtNLM"/>
    </source>
</evidence>
<gene>
    <name evidence="6" type="ORF">WICPIJ_005569</name>
</gene>
<dbReference type="CDD" id="cd22919">
    <property type="entry name" value="HFD_CENP-S"/>
    <property type="match status" value="1"/>
</dbReference>
<accession>A0A9P8Q5E9</accession>
<keyword evidence="3" id="KW-0238">DNA-binding</keyword>
<proteinExistence type="inferred from homology"/>
<dbReference type="PANTHER" id="PTHR22980:SF0">
    <property type="entry name" value="CENTROMERE PROTEIN S"/>
    <property type="match status" value="1"/>
</dbReference>
<feature type="region of interest" description="Disordered" evidence="5">
    <location>
        <begin position="112"/>
        <end position="151"/>
    </location>
</feature>
<dbReference type="GO" id="GO:0031297">
    <property type="term" value="P:replication fork processing"/>
    <property type="evidence" value="ECO:0007669"/>
    <property type="project" value="TreeGrafter"/>
</dbReference>
<keyword evidence="2" id="KW-0227">DNA damage</keyword>
<comment type="caution">
    <text evidence="6">The sequence shown here is derived from an EMBL/GenBank/DDBJ whole genome shotgun (WGS) entry which is preliminary data.</text>
</comment>
<dbReference type="OrthoDB" id="1872155at2759"/>